<dbReference type="AlphaFoldDB" id="A0A0G9MVN3"/>
<sequence>MSARVAAAAAALALAGLSACSVVEASPETAARFTPSLPRAGEVRTYGSLAEVPGRITVIGEVEVSNDGDPRPAIEARLRDTAKEAGANAIVLHPFNRWALGAGYNDGGWDGFDPFRMSRATAIRVEGPIQPQFAGGV</sequence>
<keyword evidence="3" id="KW-1185">Reference proteome</keyword>
<feature type="signal peptide" evidence="1">
    <location>
        <begin position="1"/>
        <end position="25"/>
    </location>
</feature>
<feature type="chain" id="PRO_5002580023" description="Lipoprotein" evidence="1">
    <location>
        <begin position="26"/>
        <end position="137"/>
    </location>
</feature>
<accession>A0A0G9MVN3</accession>
<gene>
    <name evidence="2" type="ORF">AAW00_11620</name>
</gene>
<name>A0A0G9MVN3_9SPHN</name>
<organism evidence="2 3">
    <name type="scientific">Aurantiacibacter luteus</name>
    <dbReference type="NCBI Taxonomy" id="1581420"/>
    <lineage>
        <taxon>Bacteria</taxon>
        <taxon>Pseudomonadati</taxon>
        <taxon>Pseudomonadota</taxon>
        <taxon>Alphaproteobacteria</taxon>
        <taxon>Sphingomonadales</taxon>
        <taxon>Erythrobacteraceae</taxon>
        <taxon>Aurantiacibacter</taxon>
    </lineage>
</organism>
<evidence type="ECO:0000313" key="3">
    <source>
        <dbReference type="Proteomes" id="UP000053464"/>
    </source>
</evidence>
<protein>
    <recommendedName>
        <fullName evidence="4">Lipoprotein</fullName>
    </recommendedName>
</protein>
<proteinExistence type="predicted"/>
<dbReference type="Proteomes" id="UP000053464">
    <property type="component" value="Unassembled WGS sequence"/>
</dbReference>
<evidence type="ECO:0000256" key="1">
    <source>
        <dbReference type="SAM" id="SignalP"/>
    </source>
</evidence>
<dbReference type="PATRIC" id="fig|1581420.6.peg.2376"/>
<reference evidence="2 3" key="1">
    <citation type="submission" date="2015-04" db="EMBL/GenBank/DDBJ databases">
        <title>The draft genome sequence of Erythrobacter luteus KA37.</title>
        <authorList>
            <person name="Zhuang L."/>
            <person name="Liu Y."/>
            <person name="Shao Z."/>
        </authorList>
    </citation>
    <scope>NUCLEOTIDE SEQUENCE [LARGE SCALE GENOMIC DNA]</scope>
    <source>
        <strain evidence="2 3">KA37</strain>
    </source>
</reference>
<keyword evidence="1" id="KW-0732">Signal</keyword>
<dbReference type="EMBL" id="LBHB01000002">
    <property type="protein sequence ID" value="KLE34781.1"/>
    <property type="molecule type" value="Genomic_DNA"/>
</dbReference>
<dbReference type="RefSeq" id="WP_047004429.1">
    <property type="nucleotide sequence ID" value="NZ_LBHB01000002.1"/>
</dbReference>
<evidence type="ECO:0008006" key="4">
    <source>
        <dbReference type="Google" id="ProtNLM"/>
    </source>
</evidence>
<dbReference type="PROSITE" id="PS51257">
    <property type="entry name" value="PROKAR_LIPOPROTEIN"/>
    <property type="match status" value="1"/>
</dbReference>
<evidence type="ECO:0000313" key="2">
    <source>
        <dbReference type="EMBL" id="KLE34781.1"/>
    </source>
</evidence>
<comment type="caution">
    <text evidence="2">The sequence shown here is derived from an EMBL/GenBank/DDBJ whole genome shotgun (WGS) entry which is preliminary data.</text>
</comment>
<dbReference type="STRING" id="1581420.AAW00_11620"/>